<protein>
    <submittedName>
        <fullName evidence="2">Uncharacterized protein</fullName>
    </submittedName>
</protein>
<accession>A6GHT4</accession>
<reference evidence="2 3" key="1">
    <citation type="submission" date="2007-06" db="EMBL/GenBank/DDBJ databases">
        <authorList>
            <person name="Shimkets L."/>
            <person name="Ferriera S."/>
            <person name="Johnson J."/>
            <person name="Kravitz S."/>
            <person name="Beeson K."/>
            <person name="Sutton G."/>
            <person name="Rogers Y.-H."/>
            <person name="Friedman R."/>
            <person name="Frazier M."/>
            <person name="Venter J.C."/>
        </authorList>
    </citation>
    <scope>NUCLEOTIDE SEQUENCE [LARGE SCALE GENOMIC DNA]</scope>
    <source>
        <strain evidence="2 3">SIR-1</strain>
    </source>
</reference>
<proteinExistence type="predicted"/>
<dbReference type="AlphaFoldDB" id="A6GHT4"/>
<name>A6GHT4_9BACT</name>
<dbReference type="STRING" id="391625.PPSIR1_28691"/>
<sequence length="392" mass="40921">MSGLACSEPPADGGGAKQAQAGEAASPEGEAASPAGDAKAGEAEGAEAKAPAGDAKAGEAKVAGPAEEPKPDDAPSEELKAGEGEEAKAGEAPEGSITTTIEPAARPDYELLEAGEGDKVELRFAPKAGQVERMQLTMVMEVSLDFGAMMPPQTQKAPPITMVNRGETVDVQGGKITERVVFESFDVAEGDGANAAMATAMREAMSALENFEQRMVYDARGVVLEGELKIPAKTDPQLAQSLDNLGNTLQQVMVRFPEEAVGKGAKWREVTTLESNGLKLEQTSEHSVVAIDGNRVTLSTSVSQKPASKDFEAPGMPPGVEVELVEFESSGGGEMVFDTGYMFPESGSSKMDTSVKVATEVQGQKQEFATNIKLTLTIERLPEDAGAKAKGE</sequence>
<feature type="region of interest" description="Disordered" evidence="1">
    <location>
        <begin position="1"/>
        <end position="105"/>
    </location>
</feature>
<comment type="caution">
    <text evidence="2">The sequence shown here is derived from an EMBL/GenBank/DDBJ whole genome shotgun (WGS) entry which is preliminary data.</text>
</comment>
<evidence type="ECO:0000313" key="3">
    <source>
        <dbReference type="Proteomes" id="UP000005801"/>
    </source>
</evidence>
<feature type="compositionally biased region" description="Low complexity" evidence="1">
    <location>
        <begin position="17"/>
        <end position="38"/>
    </location>
</feature>
<dbReference type="Proteomes" id="UP000005801">
    <property type="component" value="Unassembled WGS sequence"/>
</dbReference>
<dbReference type="eggNOG" id="ENOG502Z9YC">
    <property type="taxonomic scope" value="Bacteria"/>
</dbReference>
<keyword evidence="3" id="KW-1185">Reference proteome</keyword>
<gene>
    <name evidence="2" type="ORF">PPSIR1_28691</name>
</gene>
<feature type="compositionally biased region" description="Basic and acidic residues" evidence="1">
    <location>
        <begin position="67"/>
        <end position="91"/>
    </location>
</feature>
<organism evidence="2 3">
    <name type="scientific">Plesiocystis pacifica SIR-1</name>
    <dbReference type="NCBI Taxonomy" id="391625"/>
    <lineage>
        <taxon>Bacteria</taxon>
        <taxon>Pseudomonadati</taxon>
        <taxon>Myxococcota</taxon>
        <taxon>Polyangia</taxon>
        <taxon>Nannocystales</taxon>
        <taxon>Nannocystaceae</taxon>
        <taxon>Plesiocystis</taxon>
    </lineage>
</organism>
<dbReference type="EMBL" id="ABCS01000124">
    <property type="protein sequence ID" value="EDM74580.1"/>
    <property type="molecule type" value="Genomic_DNA"/>
</dbReference>
<evidence type="ECO:0000313" key="2">
    <source>
        <dbReference type="EMBL" id="EDM74580.1"/>
    </source>
</evidence>
<evidence type="ECO:0000256" key="1">
    <source>
        <dbReference type="SAM" id="MobiDB-lite"/>
    </source>
</evidence>